<evidence type="ECO:0000256" key="7">
    <source>
        <dbReference type="ARBA" id="ARBA00022776"/>
    </source>
</evidence>
<reference evidence="13" key="3">
    <citation type="submission" date="2023-05" db="EMBL/GenBank/DDBJ databases">
        <authorList>
            <person name="Smith C.H."/>
        </authorList>
    </citation>
    <scope>NUCLEOTIDE SEQUENCE</scope>
    <source>
        <strain evidence="13">CHS0354</strain>
        <tissue evidence="13">Mantle</tissue>
    </source>
</reference>
<evidence type="ECO:0000256" key="9">
    <source>
        <dbReference type="ARBA" id="ARBA00023212"/>
    </source>
</evidence>
<keyword evidence="11" id="KW-0131">Cell cycle</keyword>
<feature type="compositionally biased region" description="Polar residues" evidence="12">
    <location>
        <begin position="238"/>
        <end position="274"/>
    </location>
</feature>
<dbReference type="GO" id="GO:0005874">
    <property type="term" value="C:microtubule"/>
    <property type="evidence" value="ECO:0007669"/>
    <property type="project" value="UniProtKB-KW"/>
</dbReference>
<dbReference type="AlphaFoldDB" id="A0AAE0SHI9"/>
<reference evidence="13" key="1">
    <citation type="journal article" date="2021" name="Genome Biol. Evol.">
        <title>A High-Quality Reference Genome for a Parasitic Bivalve with Doubly Uniparental Inheritance (Bivalvia: Unionida).</title>
        <authorList>
            <person name="Smith C.H."/>
        </authorList>
    </citation>
    <scope>NUCLEOTIDE SEQUENCE</scope>
    <source>
        <strain evidence="13">CHS0354</strain>
    </source>
</reference>
<evidence type="ECO:0000256" key="10">
    <source>
        <dbReference type="ARBA" id="ARBA00023242"/>
    </source>
</evidence>
<feature type="compositionally biased region" description="Low complexity" evidence="12">
    <location>
        <begin position="511"/>
        <end position="524"/>
    </location>
</feature>
<evidence type="ECO:0000256" key="3">
    <source>
        <dbReference type="ARBA" id="ARBA00009702"/>
    </source>
</evidence>
<feature type="compositionally biased region" description="Polar residues" evidence="12">
    <location>
        <begin position="159"/>
        <end position="182"/>
    </location>
</feature>
<sequence length="641" mass="70849">MEIDLKSLKYSELQQLAKKVGIKANVKQSRLIQTLRSYYDQEKSSGDAARDLQAAKDLEEKPKDNKKNKKGGKKKNKDDMEGNGTEEEPQLKKRRSTFDKAASIKSNREKASDVGMENTASATNTTATPEVNSDTKPVASRKAYTPMSLTSKGLRRVGTLNSLKKCTPRTNKTSRSTQSTPRTGIIKSRETKTAMSNTPNRRSTFEKAPTPQLLKTTPDEDSPPCKKRRETFEKAPTPNLQSATPQIDSKSDESNTSENISSVIQFGSSPNFPSGQKRRSTFEKAPTPELSSLTPSLDSSKRKRSSQLSTPKSASPGIQHMLDAMKPEMDDSEMKKSLMSVLDKTVKSKMSDNAGSSVASSGIPRFAAFLSQRKGQKKTMTPGNKDWEKIHRKEFKKFDSIDVYLQKKKERAEAITASVKKTQKLLHQLNVAADKLISRKSLNNENKLKNRASHARSTLFKSPASQAKSTPFKPTVLNIEKINLEFASMQSPKSMLRKATGSAIKKEQRKSGSQTKTTGSSLRRSGGEGSVTVTRKSTTTPFKFTGNISLNTTQSAKKTFDLKASLARPLTWKPHSGKLKPMGGNTPIYISKANNNNTSQNITICNPAVTKIRDQKRVDIAKRREDKKNSAMMARRGISVS</sequence>
<feature type="region of interest" description="Disordered" evidence="12">
    <location>
        <begin position="492"/>
        <end position="534"/>
    </location>
</feature>
<dbReference type="Pfam" id="PF16006">
    <property type="entry name" value="NUSAP"/>
    <property type="match status" value="1"/>
</dbReference>
<name>A0AAE0SHI9_9BIVA</name>
<feature type="region of interest" description="Disordered" evidence="12">
    <location>
        <begin position="38"/>
        <end position="336"/>
    </location>
</feature>
<evidence type="ECO:0000313" key="13">
    <source>
        <dbReference type="EMBL" id="KAK3591563.1"/>
    </source>
</evidence>
<feature type="compositionally biased region" description="Polar residues" evidence="12">
    <location>
        <begin position="193"/>
        <end position="202"/>
    </location>
</feature>
<dbReference type="GO" id="GO:0000281">
    <property type="term" value="P:mitotic cytokinesis"/>
    <property type="evidence" value="ECO:0007669"/>
    <property type="project" value="InterPro"/>
</dbReference>
<dbReference type="GO" id="GO:0007076">
    <property type="term" value="P:mitotic chromosome condensation"/>
    <property type="evidence" value="ECO:0007669"/>
    <property type="project" value="TreeGrafter"/>
</dbReference>
<comment type="subcellular location">
    <subcellularLocation>
        <location evidence="2">Cytoplasm</location>
        <location evidence="2">Cytoskeleton</location>
        <location evidence="2">Spindle</location>
    </subcellularLocation>
    <subcellularLocation>
        <location evidence="1">Nucleus</location>
    </subcellularLocation>
</comment>
<accession>A0AAE0SHI9</accession>
<evidence type="ECO:0000256" key="11">
    <source>
        <dbReference type="ARBA" id="ARBA00023306"/>
    </source>
</evidence>
<evidence type="ECO:0000256" key="4">
    <source>
        <dbReference type="ARBA" id="ARBA00022490"/>
    </source>
</evidence>
<dbReference type="EMBL" id="JAEAOA010002348">
    <property type="protein sequence ID" value="KAK3591563.1"/>
    <property type="molecule type" value="Genomic_DNA"/>
</dbReference>
<dbReference type="PANTHER" id="PTHR15874">
    <property type="entry name" value="NUCLEOLAR AND SPINDLE-ASSOCIATED PROTEIN 1"/>
    <property type="match status" value="1"/>
</dbReference>
<dbReference type="GO" id="GO:0040001">
    <property type="term" value="P:establishment of mitotic spindle localization"/>
    <property type="evidence" value="ECO:0007669"/>
    <property type="project" value="InterPro"/>
</dbReference>
<keyword evidence="14" id="KW-1185">Reference proteome</keyword>
<feature type="compositionally biased region" description="Polar residues" evidence="12">
    <location>
        <begin position="455"/>
        <end position="469"/>
    </location>
</feature>
<feature type="compositionally biased region" description="Basic and acidic residues" evidence="12">
    <location>
        <begin position="323"/>
        <end position="336"/>
    </location>
</feature>
<comment type="similarity">
    <text evidence="3">Belongs to the NUSAP family.</text>
</comment>
<feature type="compositionally biased region" description="Basic and acidic residues" evidence="12">
    <location>
        <begin position="39"/>
        <end position="65"/>
    </location>
</feature>
<keyword evidence="10" id="KW-0539">Nucleus</keyword>
<keyword evidence="6" id="KW-0493">Microtubule</keyword>
<comment type="caution">
    <text evidence="13">The sequence shown here is derived from an EMBL/GenBank/DDBJ whole genome shotgun (WGS) entry which is preliminary data.</text>
</comment>
<evidence type="ECO:0008006" key="15">
    <source>
        <dbReference type="Google" id="ProtNLM"/>
    </source>
</evidence>
<protein>
    <recommendedName>
        <fullName evidence="15">Nucleolar and spindle-associated protein 1</fullName>
    </recommendedName>
</protein>
<dbReference type="PANTHER" id="PTHR15874:SF1">
    <property type="entry name" value="NUCLEOLAR AND SPINDLE-ASSOCIATED PROTEIN 1"/>
    <property type="match status" value="1"/>
</dbReference>
<dbReference type="Proteomes" id="UP001195483">
    <property type="component" value="Unassembled WGS sequence"/>
</dbReference>
<feature type="compositionally biased region" description="Polar residues" evidence="12">
    <location>
        <begin position="289"/>
        <end position="298"/>
    </location>
</feature>
<keyword evidence="5" id="KW-0132">Cell division</keyword>
<keyword evidence="9" id="KW-0206">Cytoskeleton</keyword>
<evidence type="ECO:0000256" key="6">
    <source>
        <dbReference type="ARBA" id="ARBA00022701"/>
    </source>
</evidence>
<keyword evidence="7" id="KW-0498">Mitosis</keyword>
<feature type="region of interest" description="Disordered" evidence="12">
    <location>
        <begin position="444"/>
        <end position="472"/>
    </location>
</feature>
<keyword evidence="8" id="KW-0238">DNA-binding</keyword>
<proteinExistence type="inferred from homology"/>
<feature type="compositionally biased region" description="Basic residues" evidence="12">
    <location>
        <begin position="66"/>
        <end position="75"/>
    </location>
</feature>
<feature type="compositionally biased region" description="Low complexity" evidence="12">
    <location>
        <begin position="118"/>
        <end position="128"/>
    </location>
</feature>
<dbReference type="GO" id="GO:0005730">
    <property type="term" value="C:nucleolus"/>
    <property type="evidence" value="ECO:0007669"/>
    <property type="project" value="TreeGrafter"/>
</dbReference>
<evidence type="ECO:0000256" key="12">
    <source>
        <dbReference type="SAM" id="MobiDB-lite"/>
    </source>
</evidence>
<evidence type="ECO:0000313" key="14">
    <source>
        <dbReference type="Proteomes" id="UP001195483"/>
    </source>
</evidence>
<keyword evidence="4" id="KW-0963">Cytoplasm</keyword>
<evidence type="ECO:0000256" key="1">
    <source>
        <dbReference type="ARBA" id="ARBA00004123"/>
    </source>
</evidence>
<evidence type="ECO:0000256" key="2">
    <source>
        <dbReference type="ARBA" id="ARBA00004186"/>
    </source>
</evidence>
<dbReference type="GO" id="GO:0008017">
    <property type="term" value="F:microtubule binding"/>
    <property type="evidence" value="ECO:0007669"/>
    <property type="project" value="TreeGrafter"/>
</dbReference>
<dbReference type="GO" id="GO:0003677">
    <property type="term" value="F:DNA binding"/>
    <property type="evidence" value="ECO:0007669"/>
    <property type="project" value="UniProtKB-KW"/>
</dbReference>
<organism evidence="13 14">
    <name type="scientific">Potamilus streckersoni</name>
    <dbReference type="NCBI Taxonomy" id="2493646"/>
    <lineage>
        <taxon>Eukaryota</taxon>
        <taxon>Metazoa</taxon>
        <taxon>Spiralia</taxon>
        <taxon>Lophotrochozoa</taxon>
        <taxon>Mollusca</taxon>
        <taxon>Bivalvia</taxon>
        <taxon>Autobranchia</taxon>
        <taxon>Heteroconchia</taxon>
        <taxon>Palaeoheterodonta</taxon>
        <taxon>Unionida</taxon>
        <taxon>Unionoidea</taxon>
        <taxon>Unionidae</taxon>
        <taxon>Ambleminae</taxon>
        <taxon>Lampsilini</taxon>
        <taxon>Potamilus</taxon>
    </lineage>
</organism>
<dbReference type="InterPro" id="IPR026756">
    <property type="entry name" value="NuSAP"/>
</dbReference>
<reference evidence="13" key="2">
    <citation type="journal article" date="2021" name="Genome Biol. Evol.">
        <title>Developing a high-quality reference genome for a parasitic bivalve with doubly uniparental inheritance (Bivalvia: Unionida).</title>
        <authorList>
            <person name="Smith C.H."/>
        </authorList>
    </citation>
    <scope>NUCLEOTIDE SEQUENCE</scope>
    <source>
        <strain evidence="13">CHS0354</strain>
        <tissue evidence="13">Mantle</tissue>
    </source>
</reference>
<evidence type="ECO:0000256" key="5">
    <source>
        <dbReference type="ARBA" id="ARBA00022618"/>
    </source>
</evidence>
<gene>
    <name evidence="13" type="ORF">CHS0354_041608</name>
</gene>
<dbReference type="GO" id="GO:0072686">
    <property type="term" value="C:mitotic spindle"/>
    <property type="evidence" value="ECO:0007669"/>
    <property type="project" value="TreeGrafter"/>
</dbReference>
<evidence type="ECO:0000256" key="8">
    <source>
        <dbReference type="ARBA" id="ARBA00023125"/>
    </source>
</evidence>